<accession>A0A0F9C948</accession>
<name>A0A0F9C948_9ZZZZ</name>
<organism evidence="1">
    <name type="scientific">marine sediment metagenome</name>
    <dbReference type="NCBI Taxonomy" id="412755"/>
    <lineage>
        <taxon>unclassified sequences</taxon>
        <taxon>metagenomes</taxon>
        <taxon>ecological metagenomes</taxon>
    </lineage>
</organism>
<dbReference type="AlphaFoldDB" id="A0A0F9C948"/>
<feature type="non-terminal residue" evidence="1">
    <location>
        <position position="111"/>
    </location>
</feature>
<reference evidence="1" key="1">
    <citation type="journal article" date="2015" name="Nature">
        <title>Complex archaea that bridge the gap between prokaryotes and eukaryotes.</title>
        <authorList>
            <person name="Spang A."/>
            <person name="Saw J.H."/>
            <person name="Jorgensen S.L."/>
            <person name="Zaremba-Niedzwiedzka K."/>
            <person name="Martijn J."/>
            <person name="Lind A.E."/>
            <person name="van Eijk R."/>
            <person name="Schleper C."/>
            <person name="Guy L."/>
            <person name="Ettema T.J."/>
        </authorList>
    </citation>
    <scope>NUCLEOTIDE SEQUENCE</scope>
</reference>
<proteinExistence type="predicted"/>
<dbReference type="EMBL" id="LAZR01045427">
    <property type="protein sequence ID" value="KKK98899.1"/>
    <property type="molecule type" value="Genomic_DNA"/>
</dbReference>
<gene>
    <name evidence="1" type="ORF">LCGC14_2638160</name>
</gene>
<protein>
    <submittedName>
        <fullName evidence="1">Uncharacterized protein</fullName>
    </submittedName>
</protein>
<comment type="caution">
    <text evidence="1">The sequence shown here is derived from an EMBL/GenBank/DDBJ whole genome shotgun (WGS) entry which is preliminary data.</text>
</comment>
<evidence type="ECO:0000313" key="1">
    <source>
        <dbReference type="EMBL" id="KKK98899.1"/>
    </source>
</evidence>
<sequence>MKNTYIHVDRLKYPLKVYYESRKNSTVSIGKKAVYIRIPNWLNKTKKSQILEELKGWAHKTLRNKPGYFLPHLREYYSGEILNAGNRRYILQINYKDKKSSSAKLFKGTIE</sequence>